<dbReference type="Pfam" id="PF22965">
    <property type="entry name" value="INTS7_C"/>
    <property type="match status" value="1"/>
</dbReference>
<reference evidence="3" key="1">
    <citation type="submission" date="2014-12" db="EMBL/GenBank/DDBJ databases">
        <title>Insight into the proteome of Arion vulgaris.</title>
        <authorList>
            <person name="Aradska J."/>
            <person name="Bulat T."/>
            <person name="Smidak R."/>
            <person name="Sarate P."/>
            <person name="Gangsoo J."/>
            <person name="Sialana F."/>
            <person name="Bilban M."/>
            <person name="Lubec G."/>
        </authorList>
    </citation>
    <scope>NUCLEOTIDE SEQUENCE</scope>
    <source>
        <tissue evidence="3">Skin</tissue>
    </source>
</reference>
<sequence>MKSVISTIISTIQTGQSNLGERQFMTTGKDDSSSSPSSSVSTALGVIRDISTAMDKVLPENSSSASISYKLMDILSWSVASFVRASPSFPRFFFQALQSTVVKLAVSPQQGLSQEPIPLRADTHLSLKVEGVVQRGERPALFRQVRSVVISVSTSLVSRSSSTNLSSKTNETTSIQLSQTVQPHNDYFSTSFVLPFSVLGIHTTKVEAGVVDENGVVWNTGPRSTVTVRSYDESIQRQQQQIRSRAQQASSSQQMHHAQEIHT</sequence>
<feature type="domain" description="Integrator complex subunit 7 C-terminal" evidence="2">
    <location>
        <begin position="103"/>
        <end position="218"/>
    </location>
</feature>
<accession>A0A0B6ZER7</accession>
<name>A0A0B6ZER7_9EUPU</name>
<dbReference type="InterPro" id="IPR054519">
    <property type="entry name" value="INTS7_C"/>
</dbReference>
<feature type="compositionally biased region" description="Low complexity" evidence="1">
    <location>
        <begin position="243"/>
        <end position="254"/>
    </location>
</feature>
<organism evidence="3">
    <name type="scientific">Arion vulgaris</name>
    <dbReference type="NCBI Taxonomy" id="1028688"/>
    <lineage>
        <taxon>Eukaryota</taxon>
        <taxon>Metazoa</taxon>
        <taxon>Spiralia</taxon>
        <taxon>Lophotrochozoa</taxon>
        <taxon>Mollusca</taxon>
        <taxon>Gastropoda</taxon>
        <taxon>Heterobranchia</taxon>
        <taxon>Euthyneura</taxon>
        <taxon>Panpulmonata</taxon>
        <taxon>Eupulmonata</taxon>
        <taxon>Stylommatophora</taxon>
        <taxon>Helicina</taxon>
        <taxon>Arionoidea</taxon>
        <taxon>Arionidae</taxon>
        <taxon>Arion</taxon>
    </lineage>
</organism>
<protein>
    <recommendedName>
        <fullName evidence="2">Integrator complex subunit 7 C-terminal domain-containing protein</fullName>
    </recommendedName>
</protein>
<dbReference type="AlphaFoldDB" id="A0A0B6ZER7"/>
<gene>
    <name evidence="3" type="primary">ORF60979</name>
</gene>
<evidence type="ECO:0000313" key="3">
    <source>
        <dbReference type="EMBL" id="CEK67008.1"/>
    </source>
</evidence>
<proteinExistence type="predicted"/>
<dbReference type="InterPro" id="IPR033060">
    <property type="entry name" value="INTS7"/>
</dbReference>
<evidence type="ECO:0000259" key="2">
    <source>
        <dbReference type="Pfam" id="PF22965"/>
    </source>
</evidence>
<dbReference type="PANTHER" id="PTHR13322:SF2">
    <property type="entry name" value="INTEGRATOR COMPLEX SUBUNIT 7"/>
    <property type="match status" value="1"/>
</dbReference>
<dbReference type="EMBL" id="HACG01020143">
    <property type="protein sequence ID" value="CEK67008.1"/>
    <property type="molecule type" value="Transcribed_RNA"/>
</dbReference>
<dbReference type="GO" id="GO:0032039">
    <property type="term" value="C:integrator complex"/>
    <property type="evidence" value="ECO:0007669"/>
    <property type="project" value="InterPro"/>
</dbReference>
<dbReference type="PANTHER" id="PTHR13322">
    <property type="entry name" value="C1ORF73 PROTEIN"/>
    <property type="match status" value="1"/>
</dbReference>
<evidence type="ECO:0000256" key="1">
    <source>
        <dbReference type="SAM" id="MobiDB-lite"/>
    </source>
</evidence>
<dbReference type="GO" id="GO:0034472">
    <property type="term" value="P:snRNA 3'-end processing"/>
    <property type="evidence" value="ECO:0007669"/>
    <property type="project" value="TreeGrafter"/>
</dbReference>
<feature type="region of interest" description="Disordered" evidence="1">
    <location>
        <begin position="20"/>
        <end position="40"/>
    </location>
</feature>
<feature type="region of interest" description="Disordered" evidence="1">
    <location>
        <begin position="243"/>
        <end position="263"/>
    </location>
</feature>